<sequence length="55" mass="6639">MSSVYYNDELLKKEIDFKVLRKAVYRHRLKMTSWESGEEVKIFGHVSMLEFENLL</sequence>
<evidence type="ECO:0000313" key="2">
    <source>
        <dbReference type="Proteomes" id="UP000319740"/>
    </source>
</evidence>
<dbReference type="Proteomes" id="UP000319740">
    <property type="component" value="Segment"/>
</dbReference>
<organismHost>
    <name type="scientific">Tupaiidae</name>
    <name type="common">tree shrews</name>
    <dbReference type="NCBI Taxonomy" id="9393"/>
</organismHost>
<dbReference type="EMBL" id="MF780605">
    <property type="protein sequence ID" value="AWO77119.1"/>
    <property type="molecule type" value="Genomic_DNA"/>
</dbReference>
<reference evidence="1 2" key="1">
    <citation type="submission" date="2017-08" db="EMBL/GenBank/DDBJ databases">
        <title>The genome of a new adenovirus from tree shrew.</title>
        <authorList>
            <person name="Song Q."/>
            <person name="Sun X."/>
            <person name="Dai J."/>
        </authorList>
    </citation>
    <scope>NUCLEOTIDE SEQUENCE [LARGE SCALE GENOMIC DNA]</scope>
    <source>
        <strain evidence="1">KM</strain>
    </source>
</reference>
<name>A0A2U9AG95_ADET1</name>
<organism evidence="1 2">
    <name type="scientific">Tree shrew adenovirus serotype 1</name>
    <name type="common">TSAdV-1</name>
    <name type="synonym">Tupaia adenovirus 1</name>
    <dbReference type="NCBI Taxonomy" id="47680"/>
    <lineage>
        <taxon>Viruses</taxon>
        <taxon>Varidnaviria</taxon>
        <taxon>Bamfordvirae</taxon>
        <taxon>Preplasmiviricota</taxon>
        <taxon>Polisuviricotina</taxon>
        <taxon>Pharingeaviricetes</taxon>
        <taxon>Rowavirales</taxon>
        <taxon>Adenoviridae</taxon>
        <taxon>Mastadenovirus</taxon>
        <taxon>Mastadenovirus tupaiae</taxon>
        <taxon>Tree shrew mastadenovirus A</taxon>
    </lineage>
</organism>
<proteinExistence type="predicted"/>
<evidence type="ECO:0000313" key="1">
    <source>
        <dbReference type="EMBL" id="AWO77119.1"/>
    </source>
</evidence>
<accession>A0A2U9AG95</accession>
<feature type="non-terminal residue" evidence="1">
    <location>
        <position position="55"/>
    </location>
</feature>
<protein>
    <submittedName>
        <fullName evidence="1">U exon</fullName>
    </submittedName>
</protein>